<dbReference type="InterPro" id="IPR025681">
    <property type="entry name" value="COOH-NH2_lig"/>
</dbReference>
<dbReference type="AlphaFoldDB" id="A0A0F9QKG1"/>
<proteinExistence type="predicted"/>
<protein>
    <submittedName>
        <fullName evidence="1">Uncharacterized protein</fullName>
    </submittedName>
</protein>
<dbReference type="Pfam" id="PF14395">
    <property type="entry name" value="COOH-NH2_lig"/>
    <property type="match status" value="1"/>
</dbReference>
<comment type="caution">
    <text evidence="1">The sequence shown here is derived from an EMBL/GenBank/DDBJ whole genome shotgun (WGS) entry which is preliminary data.</text>
</comment>
<sequence>MSRKVQLTLMASTKMSENKEHGIIRLPKKARIRFGFTNSVVVVGKGEHRFGLEVKKAYTQDVQKLAKKIGSGKMSEEEALTSGFVTRSVLQKVNRRQGESVWISDSLEEITVGADPEFGLRDSYGRFIRGGNVIKKEGAFGSDGPAVEVRPAPSVDHVAMVGNITEILQDPPEVMKPYKWVGGATFSDEHRNYWFGGHIHLGRPTQIDPDDAIEHCYNGIADVLDHLLAFPLVRFDTPNPNLRRHGCDFGYGTAGTGDTGDTNSSVRSHADRFEYRVLSALWVAHPTLAKIVVGATKAITESVYAGIADKKFEYDWVDTPGFRKGFGISGSRAIIDIINRSKADSITKDHMTRWRNQIRDLERFDDYSEELNALIALVGADPSVVKKHLDLDLRQGWCEGKRFLRGMNNTRVRDALEAVAAKK</sequence>
<dbReference type="EMBL" id="LAZR01001889">
    <property type="protein sequence ID" value="KKN37507.1"/>
    <property type="molecule type" value="Genomic_DNA"/>
</dbReference>
<reference evidence="1" key="1">
    <citation type="journal article" date="2015" name="Nature">
        <title>Complex archaea that bridge the gap between prokaryotes and eukaryotes.</title>
        <authorList>
            <person name="Spang A."/>
            <person name="Saw J.H."/>
            <person name="Jorgensen S.L."/>
            <person name="Zaremba-Niedzwiedzka K."/>
            <person name="Martijn J."/>
            <person name="Lind A.E."/>
            <person name="van Eijk R."/>
            <person name="Schleper C."/>
            <person name="Guy L."/>
            <person name="Ettema T.J."/>
        </authorList>
    </citation>
    <scope>NUCLEOTIDE SEQUENCE</scope>
</reference>
<gene>
    <name evidence="1" type="ORF">LCGC14_0762790</name>
</gene>
<organism evidence="1">
    <name type="scientific">marine sediment metagenome</name>
    <dbReference type="NCBI Taxonomy" id="412755"/>
    <lineage>
        <taxon>unclassified sequences</taxon>
        <taxon>metagenomes</taxon>
        <taxon>ecological metagenomes</taxon>
    </lineage>
</organism>
<accession>A0A0F9QKG1</accession>
<evidence type="ECO:0000313" key="1">
    <source>
        <dbReference type="EMBL" id="KKN37507.1"/>
    </source>
</evidence>
<name>A0A0F9QKG1_9ZZZZ</name>